<dbReference type="Proteomes" id="UP000003835">
    <property type="component" value="Unassembled WGS sequence"/>
</dbReference>
<dbReference type="AlphaFoldDB" id="B4VWN6"/>
<evidence type="ECO:0000313" key="1">
    <source>
        <dbReference type="EMBL" id="EDX73789.1"/>
    </source>
</evidence>
<reference evidence="1 2" key="1">
    <citation type="submission" date="2008-07" db="EMBL/GenBank/DDBJ databases">
        <authorList>
            <person name="Tandeau de Marsac N."/>
            <person name="Ferriera S."/>
            <person name="Johnson J."/>
            <person name="Kravitz S."/>
            <person name="Beeson K."/>
            <person name="Sutton G."/>
            <person name="Rogers Y.-H."/>
            <person name="Friedman R."/>
            <person name="Frazier M."/>
            <person name="Venter J.C."/>
        </authorList>
    </citation>
    <scope>NUCLEOTIDE SEQUENCE [LARGE SCALE GENOMIC DNA]</scope>
    <source>
        <strain evidence="1 2">PCC 7420</strain>
    </source>
</reference>
<dbReference type="HOGENOM" id="CLU_3198429_0_0_3"/>
<evidence type="ECO:0000313" key="2">
    <source>
        <dbReference type="Proteomes" id="UP000003835"/>
    </source>
</evidence>
<proteinExistence type="predicted"/>
<organism evidence="1 2">
    <name type="scientific">Coleofasciculus chthonoplastes PCC 7420</name>
    <dbReference type="NCBI Taxonomy" id="118168"/>
    <lineage>
        <taxon>Bacteria</taxon>
        <taxon>Bacillati</taxon>
        <taxon>Cyanobacteriota</taxon>
        <taxon>Cyanophyceae</taxon>
        <taxon>Coleofasciculales</taxon>
        <taxon>Coleofasciculaceae</taxon>
        <taxon>Coleofasciculus</taxon>
    </lineage>
</organism>
<keyword evidence="2" id="KW-1185">Reference proteome</keyword>
<dbReference type="EMBL" id="DS989856">
    <property type="protein sequence ID" value="EDX73789.1"/>
    <property type="molecule type" value="Genomic_DNA"/>
</dbReference>
<accession>B4VWN6</accession>
<protein>
    <submittedName>
        <fullName evidence="1">Uncharacterized protein</fullName>
    </submittedName>
</protein>
<name>B4VWN6_9CYAN</name>
<dbReference type="STRING" id="118168.MC7420_6837"/>
<gene>
    <name evidence="1" type="ORF">MC7420_6837</name>
</gene>
<sequence length="45" mass="4997">MIVIGHSSYVKSGRVYLHLGVTEKIVVKPAPNNLLQFPHLPITDN</sequence>